<dbReference type="InterPro" id="IPR050908">
    <property type="entry name" value="SmbC-like"/>
</dbReference>
<accession>A0A7Z0I0B2</accession>
<dbReference type="PANTHER" id="PTHR40055">
    <property type="entry name" value="TRANSCRIPTIONAL REGULATOR YGIV-RELATED"/>
    <property type="match status" value="1"/>
</dbReference>
<dbReference type="Proteomes" id="UP000529417">
    <property type="component" value="Unassembled WGS sequence"/>
</dbReference>
<dbReference type="Gene3D" id="3.20.80.10">
    <property type="entry name" value="Regulatory factor, effector binding domain"/>
    <property type="match status" value="1"/>
</dbReference>
<protein>
    <submittedName>
        <fullName evidence="2">GyrI-like domain-containing protein</fullName>
    </submittedName>
</protein>
<dbReference type="InterPro" id="IPR011256">
    <property type="entry name" value="Reg_factor_effector_dom_sf"/>
</dbReference>
<name>A0A7Z0I0B2_9RHOB</name>
<dbReference type="SMART" id="SM00871">
    <property type="entry name" value="AraC_E_bind"/>
    <property type="match status" value="1"/>
</dbReference>
<dbReference type="SUPFAM" id="SSF55136">
    <property type="entry name" value="Probable bacterial effector-binding domain"/>
    <property type="match status" value="1"/>
</dbReference>
<dbReference type="Pfam" id="PF06445">
    <property type="entry name" value="GyrI-like"/>
    <property type="match status" value="1"/>
</dbReference>
<evidence type="ECO:0000313" key="2">
    <source>
        <dbReference type="EMBL" id="NYS25587.1"/>
    </source>
</evidence>
<dbReference type="AlphaFoldDB" id="A0A7Z0I0B2"/>
<gene>
    <name evidence="2" type="ORF">HUK65_11350</name>
</gene>
<evidence type="ECO:0000313" key="3">
    <source>
        <dbReference type="Proteomes" id="UP000529417"/>
    </source>
</evidence>
<keyword evidence="3" id="KW-1185">Reference proteome</keyword>
<dbReference type="RefSeq" id="WP_179906388.1">
    <property type="nucleotide sequence ID" value="NZ_JACBXS010000022.1"/>
</dbReference>
<dbReference type="InterPro" id="IPR010499">
    <property type="entry name" value="AraC_E-bd"/>
</dbReference>
<comment type="caution">
    <text evidence="2">The sequence shown here is derived from an EMBL/GenBank/DDBJ whole genome shotgun (WGS) entry which is preliminary data.</text>
</comment>
<dbReference type="PANTHER" id="PTHR40055:SF1">
    <property type="entry name" value="TRANSCRIPTIONAL REGULATOR YGIV-RELATED"/>
    <property type="match status" value="1"/>
</dbReference>
<sequence length="154" mass="16480">MYPVFIRDVPAHRLVGLAHLGPYPQIGAVFEKLGQRLGDAAAWPAVRGMVMVSYSDPETTPEAELQSFAAAMLDPAHPCPEGLEERSLAAGRYAVLELTGPFEELPRAWGWLYGEGIPGLGEAAAPAPCFEVYLSDPSTTAPGDLRTDLYAPLA</sequence>
<proteinExistence type="predicted"/>
<reference evidence="2 3" key="1">
    <citation type="journal article" date="2000" name="Arch. Microbiol.">
        <title>Rhodobaca bogoriensis gen. nov. and sp. nov., an alkaliphilic purple nonsulfur bacterium from African Rift Valley soda lakes.</title>
        <authorList>
            <person name="Milford A.D."/>
            <person name="Achenbach L.A."/>
            <person name="Jung D.O."/>
            <person name="Madigan M.T."/>
        </authorList>
    </citation>
    <scope>NUCLEOTIDE SEQUENCE [LARGE SCALE GENOMIC DNA]</scope>
    <source>
        <strain evidence="2 3">2376</strain>
    </source>
</reference>
<dbReference type="InterPro" id="IPR029442">
    <property type="entry name" value="GyrI-like"/>
</dbReference>
<feature type="domain" description="AraC effector-binding" evidence="1">
    <location>
        <begin position="2"/>
        <end position="154"/>
    </location>
</feature>
<evidence type="ECO:0000259" key="1">
    <source>
        <dbReference type="SMART" id="SM00871"/>
    </source>
</evidence>
<dbReference type="EMBL" id="JACBXS010000022">
    <property type="protein sequence ID" value="NYS25587.1"/>
    <property type="molecule type" value="Genomic_DNA"/>
</dbReference>
<organism evidence="2 3">
    <name type="scientific">Rhabdonatronobacter sediminivivens</name>
    <dbReference type="NCBI Taxonomy" id="2743469"/>
    <lineage>
        <taxon>Bacteria</taxon>
        <taxon>Pseudomonadati</taxon>
        <taxon>Pseudomonadota</taxon>
        <taxon>Alphaproteobacteria</taxon>
        <taxon>Rhodobacterales</taxon>
        <taxon>Paracoccaceae</taxon>
        <taxon>Rhabdonatronobacter</taxon>
    </lineage>
</organism>